<sequence length="79" mass="8645">MVQASIWAMVTVGSVPVTFDPGAHAAVSGKPRRRIKPEIWPSIGAKPEPERNKRVMAKQSVKVVQRPTLRADDRNGSKA</sequence>
<protein>
    <submittedName>
        <fullName evidence="2">Uncharacterized protein</fullName>
    </submittedName>
</protein>
<evidence type="ECO:0000313" key="2">
    <source>
        <dbReference type="EMBL" id="GLQ20979.1"/>
    </source>
</evidence>
<dbReference type="EMBL" id="BSNJ01000004">
    <property type="protein sequence ID" value="GLQ20979.1"/>
    <property type="molecule type" value="Genomic_DNA"/>
</dbReference>
<proteinExistence type="predicted"/>
<reference evidence="2" key="1">
    <citation type="journal article" date="2014" name="Int. J. Syst. Evol. Microbiol.">
        <title>Complete genome of a new Firmicutes species belonging to the dominant human colonic microbiota ('Ruminococcus bicirculans') reveals two chromosomes and a selective capacity to utilize plant glucans.</title>
        <authorList>
            <consortium name="NISC Comparative Sequencing Program"/>
            <person name="Wegmann U."/>
            <person name="Louis P."/>
            <person name="Goesmann A."/>
            <person name="Henrissat B."/>
            <person name="Duncan S.H."/>
            <person name="Flint H.J."/>
        </authorList>
    </citation>
    <scope>NUCLEOTIDE SEQUENCE</scope>
    <source>
        <strain evidence="2">NBRC 108216</strain>
    </source>
</reference>
<dbReference type="Proteomes" id="UP001161390">
    <property type="component" value="Unassembled WGS sequence"/>
</dbReference>
<feature type="region of interest" description="Disordered" evidence="1">
    <location>
        <begin position="42"/>
        <end position="79"/>
    </location>
</feature>
<organism evidence="2 3">
    <name type="scientific">Algimonas porphyrae</name>
    <dbReference type="NCBI Taxonomy" id="1128113"/>
    <lineage>
        <taxon>Bacteria</taxon>
        <taxon>Pseudomonadati</taxon>
        <taxon>Pseudomonadota</taxon>
        <taxon>Alphaproteobacteria</taxon>
        <taxon>Maricaulales</taxon>
        <taxon>Robiginitomaculaceae</taxon>
        <taxon>Algimonas</taxon>
    </lineage>
</organism>
<keyword evidence="3" id="KW-1185">Reference proteome</keyword>
<gene>
    <name evidence="2" type="ORF">GCM10007854_19340</name>
</gene>
<evidence type="ECO:0000313" key="3">
    <source>
        <dbReference type="Proteomes" id="UP001161390"/>
    </source>
</evidence>
<reference evidence="2" key="2">
    <citation type="submission" date="2023-01" db="EMBL/GenBank/DDBJ databases">
        <title>Draft genome sequence of Algimonas porphyrae strain NBRC 108216.</title>
        <authorList>
            <person name="Sun Q."/>
            <person name="Mori K."/>
        </authorList>
    </citation>
    <scope>NUCLEOTIDE SEQUENCE</scope>
    <source>
        <strain evidence="2">NBRC 108216</strain>
    </source>
</reference>
<name>A0ABQ5V212_9PROT</name>
<evidence type="ECO:0000256" key="1">
    <source>
        <dbReference type="SAM" id="MobiDB-lite"/>
    </source>
</evidence>
<comment type="caution">
    <text evidence="2">The sequence shown here is derived from an EMBL/GenBank/DDBJ whole genome shotgun (WGS) entry which is preliminary data.</text>
</comment>
<feature type="compositionally biased region" description="Basic and acidic residues" evidence="1">
    <location>
        <begin position="69"/>
        <end position="79"/>
    </location>
</feature>
<accession>A0ABQ5V212</accession>